<sequence length="74" mass="8284">MKTLQPHQQRVVDEKAVVDAEVARLLHLMRSIEHASATNAGLPASDKAHIRAQYQSKVIEAQLLAERIAEFEQP</sequence>
<protein>
    <submittedName>
        <fullName evidence="1">Uncharacterized protein</fullName>
    </submittedName>
</protein>
<dbReference type="RefSeq" id="WP_060037896.1">
    <property type="nucleotide sequence ID" value="NZ_LPAD01000007.1"/>
</dbReference>
<proteinExistence type="predicted"/>
<dbReference type="AlphaFoldDB" id="A0ABD4E9Q0"/>
<name>A0ABD4E9Q0_9BURK</name>
<gene>
    <name evidence="1" type="ORF">WJ68_33545</name>
</gene>
<reference evidence="1 2" key="1">
    <citation type="submission" date="2015-11" db="EMBL/GenBank/DDBJ databases">
        <title>Expanding the genomic diversity of Burkholderia species for the development of highly accurate diagnostics.</title>
        <authorList>
            <person name="Sahl J."/>
            <person name="Keim P."/>
            <person name="Wagner D."/>
        </authorList>
    </citation>
    <scope>NUCLEOTIDE SEQUENCE [LARGE SCALE GENOMIC DNA]</scope>
    <source>
        <strain evidence="1 2">MSMB1585WGS</strain>
    </source>
</reference>
<comment type="caution">
    <text evidence="1">The sequence shown here is derived from an EMBL/GenBank/DDBJ whole genome shotgun (WGS) entry which is preliminary data.</text>
</comment>
<evidence type="ECO:0000313" key="2">
    <source>
        <dbReference type="Proteomes" id="UP000057910"/>
    </source>
</evidence>
<dbReference type="Proteomes" id="UP000057910">
    <property type="component" value="Unassembled WGS sequence"/>
</dbReference>
<accession>A0ABD4E9Q0</accession>
<evidence type="ECO:0000313" key="1">
    <source>
        <dbReference type="EMBL" id="KVN92549.1"/>
    </source>
</evidence>
<organism evidence="1 2">
    <name type="scientific">Burkholderia ubonensis</name>
    <dbReference type="NCBI Taxonomy" id="101571"/>
    <lineage>
        <taxon>Bacteria</taxon>
        <taxon>Pseudomonadati</taxon>
        <taxon>Pseudomonadota</taxon>
        <taxon>Betaproteobacteria</taxon>
        <taxon>Burkholderiales</taxon>
        <taxon>Burkholderiaceae</taxon>
        <taxon>Burkholderia</taxon>
        <taxon>Burkholderia cepacia complex</taxon>
    </lineage>
</organism>
<dbReference type="EMBL" id="LPAD01000007">
    <property type="protein sequence ID" value="KVN92549.1"/>
    <property type="molecule type" value="Genomic_DNA"/>
</dbReference>